<dbReference type="EMBL" id="PJCH01000001">
    <property type="protein sequence ID" value="PQA89580.1"/>
    <property type="molecule type" value="Genomic_DNA"/>
</dbReference>
<protein>
    <recommendedName>
        <fullName evidence="3">Carboxylic ester hydrolase</fullName>
        <ecNumber evidence="3">3.1.1.-</ecNumber>
    </recommendedName>
</protein>
<dbReference type="InterPro" id="IPR019826">
    <property type="entry name" value="Carboxylesterase_B_AS"/>
</dbReference>
<dbReference type="PANTHER" id="PTHR11559">
    <property type="entry name" value="CARBOXYLESTERASE"/>
    <property type="match status" value="1"/>
</dbReference>
<dbReference type="InterPro" id="IPR029058">
    <property type="entry name" value="AB_hydrolase_fold"/>
</dbReference>
<gene>
    <name evidence="5" type="ORF">CW354_01545</name>
</gene>
<keyword evidence="3" id="KW-0732">Signal</keyword>
<keyword evidence="2 3" id="KW-0378">Hydrolase</keyword>
<evidence type="ECO:0000256" key="1">
    <source>
        <dbReference type="ARBA" id="ARBA00005964"/>
    </source>
</evidence>
<dbReference type="InterPro" id="IPR050309">
    <property type="entry name" value="Type-B_Carboxylest/Lipase"/>
</dbReference>
<dbReference type="SUPFAM" id="SSF53474">
    <property type="entry name" value="alpha/beta-Hydrolases"/>
    <property type="match status" value="1"/>
</dbReference>
<comment type="caution">
    <text evidence="5">The sequence shown here is derived from an EMBL/GenBank/DDBJ whole genome shotgun (WGS) entry which is preliminary data.</text>
</comment>
<dbReference type="AlphaFoldDB" id="A0A2S7KAN3"/>
<feature type="domain" description="Carboxylesterase type B" evidence="4">
    <location>
        <begin position="32"/>
        <end position="498"/>
    </location>
</feature>
<accession>A0A2S7KAN3</accession>
<dbReference type="Proteomes" id="UP000239504">
    <property type="component" value="Unassembled WGS sequence"/>
</dbReference>
<dbReference type="Gene3D" id="3.40.50.1820">
    <property type="entry name" value="alpha/beta hydrolase"/>
    <property type="match status" value="1"/>
</dbReference>
<evidence type="ECO:0000313" key="6">
    <source>
        <dbReference type="Proteomes" id="UP000239504"/>
    </source>
</evidence>
<feature type="chain" id="PRO_5015375204" description="Carboxylic ester hydrolase" evidence="3">
    <location>
        <begin position="23"/>
        <end position="550"/>
    </location>
</feature>
<sequence>MSFFSRLAAAALLAANIACAHAGDGGQGGVLVKAPAGKVRGVAEEGVQAFKGIPYAAAPVGNRRWKPPAPAEQWEGAFDAGAFGPACMQYRANKDSIYDENVSAYSEDCLSLNIWKPKDAQNAPVFVWIHGGALRSGASGVSMYDGAAFAKRGVIFVSINYRLGILGYLAHPELSAESPDGVSGNYGLLDQIAALEWVQRNIGAFGGDPDNVTIAGESAGALSVMYLMASPPARGLFDKAVAQSAYMISTPSLKEQRYGMPAAEAVGLYVADKLEAEDIAALREMDAFSLTKKSLKTGYAAWGTVDGVVLSDELVNMFDRGEQAPVPILAGFNSGEIRSLRALLPKPPKNADAYEAEIRARYGELAEAFLKQYPPKNIEESMLATTRDAMYGWTAERLVRKQTEIGAEGYLYIFDHGYPAANEMGLHAFHASEIPYALGTIDKATPNWPDIPDTDREQEMSDAMVGYWTSFARDGEPSAQGYPSWRPYSSDEAYMYFADAPEGRATHLLPGMFELHEEVMCRRRAAGDIPWTWNVGVASPPLPPQAPGCR</sequence>
<dbReference type="InterPro" id="IPR002018">
    <property type="entry name" value="CarbesteraseB"/>
</dbReference>
<name>A0A2S7KAN3_9PROT</name>
<dbReference type="GO" id="GO:0016787">
    <property type="term" value="F:hydrolase activity"/>
    <property type="evidence" value="ECO:0007669"/>
    <property type="project" value="UniProtKB-KW"/>
</dbReference>
<feature type="signal peptide" evidence="3">
    <location>
        <begin position="1"/>
        <end position="22"/>
    </location>
</feature>
<evidence type="ECO:0000256" key="3">
    <source>
        <dbReference type="RuleBase" id="RU361235"/>
    </source>
</evidence>
<evidence type="ECO:0000256" key="2">
    <source>
        <dbReference type="ARBA" id="ARBA00022801"/>
    </source>
</evidence>
<organism evidence="5 6">
    <name type="scientific">Hyphococcus luteus</name>
    <dbReference type="NCBI Taxonomy" id="2058213"/>
    <lineage>
        <taxon>Bacteria</taxon>
        <taxon>Pseudomonadati</taxon>
        <taxon>Pseudomonadota</taxon>
        <taxon>Alphaproteobacteria</taxon>
        <taxon>Parvularculales</taxon>
        <taxon>Parvularculaceae</taxon>
        <taxon>Hyphococcus</taxon>
    </lineage>
</organism>
<keyword evidence="6" id="KW-1185">Reference proteome</keyword>
<dbReference type="EC" id="3.1.1.-" evidence="3"/>
<comment type="similarity">
    <text evidence="1 3">Belongs to the type-B carboxylesterase/lipase family.</text>
</comment>
<evidence type="ECO:0000259" key="4">
    <source>
        <dbReference type="Pfam" id="PF00135"/>
    </source>
</evidence>
<evidence type="ECO:0000313" key="5">
    <source>
        <dbReference type="EMBL" id="PQA89580.1"/>
    </source>
</evidence>
<reference evidence="5 6" key="1">
    <citation type="submission" date="2017-12" db="EMBL/GenBank/DDBJ databases">
        <authorList>
            <person name="Hurst M.R.H."/>
        </authorList>
    </citation>
    <scope>NUCLEOTIDE SEQUENCE [LARGE SCALE GENOMIC DNA]</scope>
    <source>
        <strain evidence="5 6">SY-3-19</strain>
    </source>
</reference>
<dbReference type="PROSITE" id="PS00122">
    <property type="entry name" value="CARBOXYLESTERASE_B_1"/>
    <property type="match status" value="1"/>
</dbReference>
<dbReference type="Pfam" id="PF00135">
    <property type="entry name" value="COesterase"/>
    <property type="match status" value="1"/>
</dbReference>
<dbReference type="RefSeq" id="WP_104828282.1">
    <property type="nucleotide sequence ID" value="NZ_PJCH01000001.1"/>
</dbReference>
<proteinExistence type="inferred from homology"/>
<dbReference type="OrthoDB" id="9775851at2"/>